<dbReference type="InterPro" id="IPR001073">
    <property type="entry name" value="C1q_dom"/>
</dbReference>
<evidence type="ECO:0000256" key="2">
    <source>
        <dbReference type="ARBA" id="ARBA00022525"/>
    </source>
</evidence>
<evidence type="ECO:0000256" key="3">
    <source>
        <dbReference type="ARBA" id="ARBA00022729"/>
    </source>
</evidence>
<dbReference type="InterPro" id="IPR050392">
    <property type="entry name" value="Collagen/C1q_domain"/>
</dbReference>
<dbReference type="EMBL" id="CABDUW010000013">
    <property type="protein sequence ID" value="VTJ52033.1"/>
    <property type="molecule type" value="Genomic_DNA"/>
</dbReference>
<comment type="caution">
    <text evidence="6">The sequence shown here is derived from an EMBL/GenBank/DDBJ whole genome shotgun (WGS) entry which is preliminary data.</text>
</comment>
<dbReference type="Pfam" id="PF00386">
    <property type="entry name" value="C1q"/>
    <property type="match status" value="1"/>
</dbReference>
<dbReference type="InterPro" id="IPR008160">
    <property type="entry name" value="Collagen"/>
</dbReference>
<accession>A0A5E4A421</accession>
<keyword evidence="4" id="KW-0472">Membrane</keyword>
<evidence type="ECO:0000313" key="7">
    <source>
        <dbReference type="Proteomes" id="UP000335636"/>
    </source>
</evidence>
<feature type="transmembrane region" description="Helical" evidence="4">
    <location>
        <begin position="12"/>
        <end position="35"/>
    </location>
</feature>
<keyword evidence="7" id="KW-1185">Reference proteome</keyword>
<protein>
    <recommendedName>
        <fullName evidence="5">C1q domain-containing protein</fullName>
    </recommendedName>
</protein>
<dbReference type="GO" id="GO:0005576">
    <property type="term" value="C:extracellular region"/>
    <property type="evidence" value="ECO:0007669"/>
    <property type="project" value="UniProtKB-SubCell"/>
</dbReference>
<dbReference type="AlphaFoldDB" id="A0A5E4A421"/>
<dbReference type="Pfam" id="PF01391">
    <property type="entry name" value="Collagen"/>
    <property type="match status" value="1"/>
</dbReference>
<dbReference type="Proteomes" id="UP000335636">
    <property type="component" value="Unassembled WGS sequence"/>
</dbReference>
<organism evidence="6 7">
    <name type="scientific">Marmota monax</name>
    <name type="common">Woodchuck</name>
    <dbReference type="NCBI Taxonomy" id="9995"/>
    <lineage>
        <taxon>Eukaryota</taxon>
        <taxon>Metazoa</taxon>
        <taxon>Chordata</taxon>
        <taxon>Craniata</taxon>
        <taxon>Vertebrata</taxon>
        <taxon>Euteleostomi</taxon>
        <taxon>Mammalia</taxon>
        <taxon>Eutheria</taxon>
        <taxon>Euarchontoglires</taxon>
        <taxon>Glires</taxon>
        <taxon>Rodentia</taxon>
        <taxon>Sciuromorpha</taxon>
        <taxon>Sciuridae</taxon>
        <taxon>Xerinae</taxon>
        <taxon>Marmotini</taxon>
        <taxon>Marmota</taxon>
    </lineage>
</organism>
<dbReference type="SMART" id="SM00110">
    <property type="entry name" value="C1Q"/>
    <property type="match status" value="1"/>
</dbReference>
<proteinExistence type="predicted"/>
<feature type="domain" description="C1q" evidence="5">
    <location>
        <begin position="92"/>
        <end position="222"/>
    </location>
</feature>
<keyword evidence="2" id="KW-0964">Secreted</keyword>
<keyword evidence="4" id="KW-1133">Transmembrane helix</keyword>
<reference evidence="6" key="1">
    <citation type="submission" date="2019-04" db="EMBL/GenBank/DDBJ databases">
        <authorList>
            <person name="Alioto T."/>
            <person name="Alioto T."/>
        </authorList>
    </citation>
    <scope>NUCLEOTIDE SEQUENCE [LARGE SCALE GENOMIC DNA]</scope>
</reference>
<dbReference type="PRINTS" id="PR00007">
    <property type="entry name" value="COMPLEMNTC1Q"/>
</dbReference>
<dbReference type="SUPFAM" id="SSF49842">
    <property type="entry name" value="TNF-like"/>
    <property type="match status" value="1"/>
</dbReference>
<evidence type="ECO:0000256" key="1">
    <source>
        <dbReference type="ARBA" id="ARBA00004613"/>
    </source>
</evidence>
<evidence type="ECO:0000313" key="6">
    <source>
        <dbReference type="EMBL" id="VTJ52033.1"/>
    </source>
</evidence>
<comment type="subcellular location">
    <subcellularLocation>
        <location evidence="1">Secreted</location>
    </subcellularLocation>
</comment>
<dbReference type="Gene3D" id="2.60.120.40">
    <property type="match status" value="1"/>
</dbReference>
<dbReference type="InterPro" id="IPR008983">
    <property type="entry name" value="Tumour_necrosis_fac-like_dom"/>
</dbReference>
<evidence type="ECO:0000259" key="5">
    <source>
        <dbReference type="PROSITE" id="PS50871"/>
    </source>
</evidence>
<evidence type="ECO:0000256" key="4">
    <source>
        <dbReference type="SAM" id="Phobius"/>
    </source>
</evidence>
<gene>
    <name evidence="6" type="ORF">MONAX_5E010344</name>
</gene>
<dbReference type="PANTHER" id="PTHR15427">
    <property type="entry name" value="EMILIN ELASTIN MICROFIBRIL INTERFACE-LOCATED PROTEIN ELASTIN MICROFIBRIL INTERFACER"/>
    <property type="match status" value="1"/>
</dbReference>
<sequence length="222" mass="24017">MKVTPGHVSTSLFFFFFFSDAGIWILALSILMSVMGSEYPPNPESCNVQGPRGIPGLPGLRGPQGPPGMPGLPGIPGIPGPQGPPGMLRDCNSRLTSAFAVKVDELLPAPSQPVIFKEALHDSQGIFDLATGVFTCRVPGLYHFGFHMEAVQRAVKVSLMRDGTQVMEREAEARDGYEHISGTAVLQLGKGDKVWLENKLNQTELERGTIQTVFSGFLIHEN</sequence>
<keyword evidence="3" id="KW-0732">Signal</keyword>
<dbReference type="PANTHER" id="PTHR15427:SF34">
    <property type="entry name" value="PROTEIN HP-25 HOMOLOG 2"/>
    <property type="match status" value="1"/>
</dbReference>
<keyword evidence="4" id="KW-0812">Transmembrane</keyword>
<name>A0A5E4A421_MARMO</name>
<dbReference type="PROSITE" id="PS50871">
    <property type="entry name" value="C1Q"/>
    <property type="match status" value="1"/>
</dbReference>